<sequence>MGYVDRFAGRPAAFLAVLAGLLGALVLPPAAAHAGVTSGYAYLWANQPTTASYDPSTYYSFNSTGAVNHVVRLAVGRYEVQLPNLGAAGGVAHATAYGNTGNTCQIGFWTRSGDTLLMHVNCFAGSAYADTVFTAAFVNRPTAADFTYLFADQPTAASYTPTSSYQFNSSGASNTIQRLGTGYYMVNVNGVRGIGDVQITGYGANLARCSVGSFASLGYPRFGGVAFVHCVDAASAPVDANFTLTTSVLTGFLGRVPAAYARVDPPAPLTRTTPYTPTTLFNSTGSGVTATRTGVGRTVVAMPGQPLIGGTVHVTAYSFGTERCGVAAWGSIGVTVQCWQGSVAYDSPFTVVFQA</sequence>
<keyword evidence="3" id="KW-1185">Reference proteome</keyword>
<evidence type="ECO:0000256" key="1">
    <source>
        <dbReference type="SAM" id="SignalP"/>
    </source>
</evidence>
<comment type="caution">
    <text evidence="2">The sequence shown here is derived from an EMBL/GenBank/DDBJ whole genome shotgun (WGS) entry which is preliminary data.</text>
</comment>
<reference evidence="2 3" key="1">
    <citation type="submission" date="2020-08" db="EMBL/GenBank/DDBJ databases">
        <title>Sequencing the genomes of 1000 actinobacteria strains.</title>
        <authorList>
            <person name="Klenk H.-P."/>
        </authorList>
    </citation>
    <scope>NUCLEOTIDE SEQUENCE [LARGE SCALE GENOMIC DNA]</scope>
    <source>
        <strain evidence="2 3">DSM 45362</strain>
    </source>
</reference>
<accession>A0A841BLI0</accession>
<protein>
    <submittedName>
        <fullName evidence="2">Uncharacterized protein</fullName>
    </submittedName>
</protein>
<keyword evidence="1" id="KW-0732">Signal</keyword>
<dbReference type="EMBL" id="JACHMN010000001">
    <property type="protein sequence ID" value="MBB5867721.1"/>
    <property type="molecule type" value="Genomic_DNA"/>
</dbReference>
<feature type="signal peptide" evidence="1">
    <location>
        <begin position="1"/>
        <end position="34"/>
    </location>
</feature>
<proteinExistence type="predicted"/>
<feature type="chain" id="PRO_5038667302" evidence="1">
    <location>
        <begin position="35"/>
        <end position="355"/>
    </location>
</feature>
<dbReference type="AlphaFoldDB" id="A0A841BLI0"/>
<dbReference type="Proteomes" id="UP000587527">
    <property type="component" value="Unassembled WGS sequence"/>
</dbReference>
<evidence type="ECO:0000313" key="2">
    <source>
        <dbReference type="EMBL" id="MBB5867721.1"/>
    </source>
</evidence>
<gene>
    <name evidence="2" type="ORF">F4553_001100</name>
</gene>
<evidence type="ECO:0000313" key="3">
    <source>
        <dbReference type="Proteomes" id="UP000587527"/>
    </source>
</evidence>
<organism evidence="2 3">
    <name type="scientific">Allocatelliglobosispora scoriae</name>
    <dbReference type="NCBI Taxonomy" id="643052"/>
    <lineage>
        <taxon>Bacteria</taxon>
        <taxon>Bacillati</taxon>
        <taxon>Actinomycetota</taxon>
        <taxon>Actinomycetes</taxon>
        <taxon>Micromonosporales</taxon>
        <taxon>Micromonosporaceae</taxon>
        <taxon>Allocatelliglobosispora</taxon>
    </lineage>
</organism>
<name>A0A841BLI0_9ACTN</name>
<dbReference type="RefSeq" id="WP_184832821.1">
    <property type="nucleotide sequence ID" value="NZ_JACHMN010000001.1"/>
</dbReference>